<dbReference type="Pfam" id="PF08434">
    <property type="entry name" value="CLCA"/>
    <property type="match status" value="1"/>
</dbReference>
<evidence type="ECO:0000259" key="2">
    <source>
        <dbReference type="Pfam" id="PF08434"/>
    </source>
</evidence>
<dbReference type="InterPro" id="IPR013642">
    <property type="entry name" value="CLCA_N"/>
</dbReference>
<dbReference type="Proteomes" id="UP000736164">
    <property type="component" value="Unassembled WGS sequence"/>
</dbReference>
<comment type="caution">
    <text evidence="3">The sequence shown here is derived from an EMBL/GenBank/DDBJ whole genome shotgun (WGS) entry which is preliminary data.</text>
</comment>
<reference evidence="3" key="1">
    <citation type="journal article" date="2021" name="Cell">
        <title>Tracing the genetic footprints of vertebrate landing in non-teleost ray-finned fishes.</title>
        <authorList>
            <person name="Bi X."/>
            <person name="Wang K."/>
            <person name="Yang L."/>
            <person name="Pan H."/>
            <person name="Jiang H."/>
            <person name="Wei Q."/>
            <person name="Fang M."/>
            <person name="Yu H."/>
            <person name="Zhu C."/>
            <person name="Cai Y."/>
            <person name="He Y."/>
            <person name="Gan X."/>
            <person name="Zeng H."/>
            <person name="Yu D."/>
            <person name="Zhu Y."/>
            <person name="Jiang H."/>
            <person name="Qiu Q."/>
            <person name="Yang H."/>
            <person name="Zhang Y.E."/>
            <person name="Wang W."/>
            <person name="Zhu M."/>
            <person name="He S."/>
            <person name="Zhang G."/>
        </authorList>
    </citation>
    <scope>NUCLEOTIDE SEQUENCE</scope>
    <source>
        <strain evidence="3">Allg_001</strain>
    </source>
</reference>
<feature type="compositionally biased region" description="Basic and acidic residues" evidence="1">
    <location>
        <begin position="30"/>
        <end position="40"/>
    </location>
</feature>
<evidence type="ECO:0000256" key="1">
    <source>
        <dbReference type="SAM" id="MobiDB-lite"/>
    </source>
</evidence>
<keyword evidence="4" id="KW-1185">Reference proteome</keyword>
<feature type="non-terminal residue" evidence="3">
    <location>
        <position position="1"/>
    </location>
</feature>
<feature type="region of interest" description="Disordered" evidence="1">
    <location>
        <begin position="25"/>
        <end position="44"/>
    </location>
</feature>
<sequence length="258" mass="27974">MLQALECPEMFQMSQMSNNHIGHMRIGNKGKAEAPSKKSATDSCQLPFQRDCESQTSQSAARVEDPTIIHSAERIAKLNIPGIAESGTWSYKVVNTHSSPQTFTLLVTSRAIDECVPPVTVTGGMSETEGPPGGVAGGCSLNLRQESRPESQIGYASLSQTVGHIRRVLVYTWAILRWGVFSEFNSQEPFYVGKTGEAEAVSCPKNIRGTLKNPNGETDCEIDPSAGQPTNDCVFVPHIKQNTKVSIMYQPSIAQVSS</sequence>
<feature type="non-terminal residue" evidence="3">
    <location>
        <position position="258"/>
    </location>
</feature>
<proteinExistence type="predicted"/>
<evidence type="ECO:0000313" key="3">
    <source>
        <dbReference type="EMBL" id="MBN3319574.1"/>
    </source>
</evidence>
<accession>A0A8J7NTF1</accession>
<organism evidence="3 4">
    <name type="scientific">Atractosteus spatula</name>
    <name type="common">Alligator gar</name>
    <name type="synonym">Lepisosteus spatula</name>
    <dbReference type="NCBI Taxonomy" id="7917"/>
    <lineage>
        <taxon>Eukaryota</taxon>
        <taxon>Metazoa</taxon>
        <taxon>Chordata</taxon>
        <taxon>Craniata</taxon>
        <taxon>Vertebrata</taxon>
        <taxon>Euteleostomi</taxon>
        <taxon>Actinopterygii</taxon>
        <taxon>Neopterygii</taxon>
        <taxon>Holostei</taxon>
        <taxon>Semionotiformes</taxon>
        <taxon>Lepisosteidae</taxon>
        <taxon>Atractosteus</taxon>
    </lineage>
</organism>
<evidence type="ECO:0000313" key="4">
    <source>
        <dbReference type="Proteomes" id="UP000736164"/>
    </source>
</evidence>
<dbReference type="AlphaFoldDB" id="A0A8J7NTF1"/>
<feature type="domain" description="Calcium-activated chloride channel N-terminal" evidence="2">
    <location>
        <begin position="160"/>
        <end position="257"/>
    </location>
</feature>
<gene>
    <name evidence="3" type="primary">Clca1_3</name>
    <name evidence="3" type="ORF">GTO95_0012163</name>
</gene>
<dbReference type="EMBL" id="JAAWVO010045551">
    <property type="protein sequence ID" value="MBN3319574.1"/>
    <property type="molecule type" value="Genomic_DNA"/>
</dbReference>
<name>A0A8J7NTF1_ATRSP</name>
<protein>
    <submittedName>
        <fullName evidence="3">CLCA1 regulator</fullName>
    </submittedName>
</protein>